<comment type="catalytic activity">
    <reaction evidence="10">
        <text>4-CDP-2-C-methyl-D-erythritol + ATP = 4-CDP-2-C-methyl-D-erythritol 2-phosphate + ADP + H(+)</text>
        <dbReference type="Rhea" id="RHEA:18437"/>
        <dbReference type="ChEBI" id="CHEBI:15378"/>
        <dbReference type="ChEBI" id="CHEBI:30616"/>
        <dbReference type="ChEBI" id="CHEBI:57823"/>
        <dbReference type="ChEBI" id="CHEBI:57919"/>
        <dbReference type="ChEBI" id="CHEBI:456216"/>
        <dbReference type="EC" id="2.7.1.148"/>
    </reaction>
</comment>
<dbReference type="EC" id="2.7.1.148" evidence="2 10"/>
<dbReference type="Pfam" id="PF08544">
    <property type="entry name" value="GHMP_kinases_C"/>
    <property type="match status" value="1"/>
</dbReference>
<dbReference type="InterPro" id="IPR036554">
    <property type="entry name" value="GHMP_kinase_C_sf"/>
</dbReference>
<evidence type="ECO:0000313" key="13">
    <source>
        <dbReference type="EMBL" id="MCX2523827.1"/>
    </source>
</evidence>
<feature type="domain" description="GHMP kinase N-terminal" evidence="11">
    <location>
        <begin position="66"/>
        <end position="143"/>
    </location>
</feature>
<organism evidence="13 14">
    <name type="scientific">Larsenimonas rhizosphaerae</name>
    <dbReference type="NCBI Taxonomy" id="2944682"/>
    <lineage>
        <taxon>Bacteria</taxon>
        <taxon>Pseudomonadati</taxon>
        <taxon>Pseudomonadota</taxon>
        <taxon>Gammaproteobacteria</taxon>
        <taxon>Oceanospirillales</taxon>
        <taxon>Halomonadaceae</taxon>
        <taxon>Larsenimonas</taxon>
    </lineage>
</organism>
<dbReference type="SUPFAM" id="SSF55060">
    <property type="entry name" value="GHMP Kinase, C-terminal domain"/>
    <property type="match status" value="1"/>
</dbReference>
<evidence type="ECO:0000256" key="9">
    <source>
        <dbReference type="ARBA" id="ARBA00032554"/>
    </source>
</evidence>
<evidence type="ECO:0000259" key="11">
    <source>
        <dbReference type="Pfam" id="PF00288"/>
    </source>
</evidence>
<dbReference type="Gene3D" id="3.30.70.890">
    <property type="entry name" value="GHMP kinase, C-terminal domain"/>
    <property type="match status" value="1"/>
</dbReference>
<gene>
    <name evidence="10 13" type="primary">ispE</name>
    <name evidence="13" type="ORF">OQ287_06205</name>
</gene>
<dbReference type="Proteomes" id="UP001165678">
    <property type="component" value="Unassembled WGS sequence"/>
</dbReference>
<protein>
    <recommendedName>
        <fullName evidence="3 10">4-diphosphocytidyl-2-C-methyl-D-erythritol kinase</fullName>
        <shortName evidence="10">CMK</shortName>
        <ecNumber evidence="2 10">2.7.1.148</ecNumber>
    </recommendedName>
    <alternativeName>
        <fullName evidence="9 10">4-(cytidine-5'-diphospho)-2-C-methyl-D-erythritol kinase</fullName>
    </alternativeName>
</protein>
<dbReference type="Pfam" id="PF00288">
    <property type="entry name" value="GHMP_kinases_N"/>
    <property type="match status" value="1"/>
</dbReference>
<dbReference type="GO" id="GO:0005524">
    <property type="term" value="F:ATP binding"/>
    <property type="evidence" value="ECO:0007669"/>
    <property type="project" value="UniProtKB-UniRule"/>
</dbReference>
<evidence type="ECO:0000256" key="6">
    <source>
        <dbReference type="ARBA" id="ARBA00022777"/>
    </source>
</evidence>
<keyword evidence="14" id="KW-1185">Reference proteome</keyword>
<evidence type="ECO:0000256" key="3">
    <source>
        <dbReference type="ARBA" id="ARBA00017473"/>
    </source>
</evidence>
<dbReference type="Gene3D" id="3.30.230.10">
    <property type="match status" value="1"/>
</dbReference>
<dbReference type="InterPro" id="IPR013750">
    <property type="entry name" value="GHMP_kinase_C_dom"/>
</dbReference>
<evidence type="ECO:0000313" key="14">
    <source>
        <dbReference type="Proteomes" id="UP001165678"/>
    </source>
</evidence>
<evidence type="ECO:0000256" key="8">
    <source>
        <dbReference type="ARBA" id="ARBA00023229"/>
    </source>
</evidence>
<dbReference type="InterPro" id="IPR020568">
    <property type="entry name" value="Ribosomal_Su5_D2-typ_SF"/>
</dbReference>
<dbReference type="InterPro" id="IPR014721">
    <property type="entry name" value="Ribsml_uS5_D2-typ_fold_subgr"/>
</dbReference>
<dbReference type="NCBIfam" id="TIGR00154">
    <property type="entry name" value="ispE"/>
    <property type="match status" value="1"/>
</dbReference>
<evidence type="ECO:0000256" key="5">
    <source>
        <dbReference type="ARBA" id="ARBA00022741"/>
    </source>
</evidence>
<dbReference type="GO" id="GO:0050515">
    <property type="term" value="F:4-(cytidine 5'-diphospho)-2-C-methyl-D-erythritol kinase activity"/>
    <property type="evidence" value="ECO:0007669"/>
    <property type="project" value="UniProtKB-UniRule"/>
</dbReference>
<dbReference type="GO" id="GO:0019288">
    <property type="term" value="P:isopentenyl diphosphate biosynthetic process, methylerythritol 4-phosphate pathway"/>
    <property type="evidence" value="ECO:0007669"/>
    <property type="project" value="UniProtKB-UniRule"/>
</dbReference>
<dbReference type="AlphaFoldDB" id="A0AA41ZFG3"/>
<keyword evidence="5 10" id="KW-0547">Nucleotide-binding</keyword>
<keyword evidence="6 10" id="KW-0418">Kinase</keyword>
<accession>A0AA41ZFG3</accession>
<feature type="domain" description="GHMP kinase C-terminal" evidence="12">
    <location>
        <begin position="198"/>
        <end position="257"/>
    </location>
</feature>
<name>A0AA41ZFG3_9GAMM</name>
<feature type="active site" evidence="10">
    <location>
        <position position="136"/>
    </location>
</feature>
<proteinExistence type="inferred from homology"/>
<feature type="binding site" evidence="10">
    <location>
        <begin position="94"/>
        <end position="104"/>
    </location>
    <ligand>
        <name>ATP</name>
        <dbReference type="ChEBI" id="CHEBI:30616"/>
    </ligand>
</feature>
<dbReference type="PANTHER" id="PTHR43527">
    <property type="entry name" value="4-DIPHOSPHOCYTIDYL-2-C-METHYL-D-ERYTHRITOL KINASE, CHLOROPLASTIC"/>
    <property type="match status" value="1"/>
</dbReference>
<dbReference type="EMBL" id="JAPIVE010000001">
    <property type="protein sequence ID" value="MCX2523827.1"/>
    <property type="molecule type" value="Genomic_DNA"/>
</dbReference>
<evidence type="ECO:0000259" key="12">
    <source>
        <dbReference type="Pfam" id="PF08544"/>
    </source>
</evidence>
<dbReference type="PANTHER" id="PTHR43527:SF2">
    <property type="entry name" value="4-DIPHOSPHOCYTIDYL-2-C-METHYL-D-ERYTHRITOL KINASE, CHLOROPLASTIC"/>
    <property type="match status" value="1"/>
</dbReference>
<dbReference type="HAMAP" id="MF_00061">
    <property type="entry name" value="IspE"/>
    <property type="match status" value="1"/>
</dbReference>
<keyword evidence="4 10" id="KW-0808">Transferase</keyword>
<evidence type="ECO:0000256" key="7">
    <source>
        <dbReference type="ARBA" id="ARBA00022840"/>
    </source>
</evidence>
<dbReference type="InterPro" id="IPR004424">
    <property type="entry name" value="IspE"/>
</dbReference>
<sequence length="289" mass="31233">MSTLSLPCPAKLNLMLNITGRRSDGYHLLQTLFQLLDYGDTLHFRDSATPGIQLASSIEGVAHEDNLIVRAANALIDYTGTSRGALLDLEKHLPMGGGLGGGSSDAATTLVGLNQLWSLGLSLDVLARLAEPLGADVPVFVRGYSAWAEGIGERLEPVTLPEQWFVVLHPGPHVSTASLFSTPDLPRNTPPISRDQALTLTHNDCEQVARRLYPEIDDALTWLAPFGPARLTGTGACVFCPLTSEQEAANILRRIQQERDTHDGRRQWQAFVAKGCNTSPLHITVDSPG</sequence>
<reference evidence="13" key="1">
    <citation type="submission" date="2022-11" db="EMBL/GenBank/DDBJ databases">
        <title>Larsenimonas rhizosphaerae sp. nov., isolated from a tidal mudflat.</title>
        <authorList>
            <person name="Lee S.D."/>
            <person name="Kim I.S."/>
        </authorList>
    </citation>
    <scope>NUCLEOTIDE SEQUENCE</scope>
    <source>
        <strain evidence="13">GH2-1</strain>
    </source>
</reference>
<dbReference type="RefSeq" id="WP_265895851.1">
    <property type="nucleotide sequence ID" value="NZ_JAPIVE010000001.1"/>
</dbReference>
<comment type="caution">
    <text evidence="13">The sequence shown here is derived from an EMBL/GenBank/DDBJ whole genome shotgun (WGS) entry which is preliminary data.</text>
</comment>
<feature type="active site" evidence="10">
    <location>
        <position position="11"/>
    </location>
</feature>
<keyword evidence="8 10" id="KW-0414">Isoprene biosynthesis</keyword>
<dbReference type="InterPro" id="IPR006204">
    <property type="entry name" value="GHMP_kinase_N_dom"/>
</dbReference>
<dbReference type="SUPFAM" id="SSF54211">
    <property type="entry name" value="Ribosomal protein S5 domain 2-like"/>
    <property type="match status" value="1"/>
</dbReference>
<comment type="similarity">
    <text evidence="1 10">Belongs to the GHMP kinase family. IspE subfamily.</text>
</comment>
<dbReference type="PIRSF" id="PIRSF010376">
    <property type="entry name" value="IspE"/>
    <property type="match status" value="1"/>
</dbReference>
<comment type="pathway">
    <text evidence="10">Isoprenoid biosynthesis; isopentenyl diphosphate biosynthesis via DXP pathway; isopentenyl diphosphate from 1-deoxy-D-xylulose 5-phosphate: step 3/6.</text>
</comment>
<dbReference type="GO" id="GO:0016114">
    <property type="term" value="P:terpenoid biosynthetic process"/>
    <property type="evidence" value="ECO:0007669"/>
    <property type="project" value="UniProtKB-UniRule"/>
</dbReference>
<evidence type="ECO:0000256" key="10">
    <source>
        <dbReference type="HAMAP-Rule" id="MF_00061"/>
    </source>
</evidence>
<evidence type="ECO:0000256" key="2">
    <source>
        <dbReference type="ARBA" id="ARBA00012052"/>
    </source>
</evidence>
<comment type="function">
    <text evidence="10">Catalyzes the phosphorylation of the position 2 hydroxy group of 4-diphosphocytidyl-2C-methyl-D-erythritol.</text>
</comment>
<evidence type="ECO:0000256" key="1">
    <source>
        <dbReference type="ARBA" id="ARBA00009684"/>
    </source>
</evidence>
<evidence type="ECO:0000256" key="4">
    <source>
        <dbReference type="ARBA" id="ARBA00022679"/>
    </source>
</evidence>
<keyword evidence="7 10" id="KW-0067">ATP-binding</keyword>